<dbReference type="PROSITE" id="PS51371">
    <property type="entry name" value="CBS"/>
    <property type="match status" value="2"/>
</dbReference>
<dbReference type="PANTHER" id="PTHR43773:SF1">
    <property type="entry name" value="MAGNESIUM TRANSPORTER MGTE"/>
    <property type="match status" value="1"/>
</dbReference>
<evidence type="ECO:0000256" key="8">
    <source>
        <dbReference type="PROSITE-ProRule" id="PRU00703"/>
    </source>
</evidence>
<comment type="subunit">
    <text evidence="9">Homodimer.</text>
</comment>
<feature type="transmembrane region" description="Helical" evidence="9">
    <location>
        <begin position="312"/>
        <end position="336"/>
    </location>
</feature>
<keyword evidence="7 9" id="KW-0472">Membrane</keyword>
<comment type="similarity">
    <text evidence="2 9">Belongs to the SLC41A transporter family.</text>
</comment>
<comment type="subcellular location">
    <subcellularLocation>
        <location evidence="9">Cell membrane</location>
        <topology evidence="9">Multi-pass membrane protein</topology>
    </subcellularLocation>
    <subcellularLocation>
        <location evidence="1">Membrane</location>
        <topology evidence="1">Multi-pass membrane protein</topology>
    </subcellularLocation>
</comment>
<dbReference type="InterPro" id="IPR006667">
    <property type="entry name" value="SLC41_membr_dom"/>
</dbReference>
<evidence type="ECO:0000256" key="1">
    <source>
        <dbReference type="ARBA" id="ARBA00004141"/>
    </source>
</evidence>
<dbReference type="InterPro" id="IPR006669">
    <property type="entry name" value="MgtE_transporter"/>
</dbReference>
<evidence type="ECO:0000256" key="9">
    <source>
        <dbReference type="RuleBase" id="RU362011"/>
    </source>
</evidence>
<keyword evidence="3 9" id="KW-0813">Transport</keyword>
<dbReference type="GO" id="GO:0046872">
    <property type="term" value="F:metal ion binding"/>
    <property type="evidence" value="ECO:0007669"/>
    <property type="project" value="UniProtKB-KW"/>
</dbReference>
<dbReference type="CDD" id="cd04606">
    <property type="entry name" value="CBS_pair_Mg_transporter"/>
    <property type="match status" value="1"/>
</dbReference>
<evidence type="ECO:0000313" key="11">
    <source>
        <dbReference type="EMBL" id="SDC06054.1"/>
    </source>
</evidence>
<dbReference type="InterPro" id="IPR000644">
    <property type="entry name" value="CBS_dom"/>
</dbReference>
<evidence type="ECO:0000313" key="12">
    <source>
        <dbReference type="EMBL" id="TGG89211.1"/>
    </source>
</evidence>
<dbReference type="Proteomes" id="UP000199322">
    <property type="component" value="Unassembled WGS sequence"/>
</dbReference>
<dbReference type="GO" id="GO:0015095">
    <property type="term" value="F:magnesium ion transmembrane transporter activity"/>
    <property type="evidence" value="ECO:0007669"/>
    <property type="project" value="UniProtKB-UniRule"/>
</dbReference>
<evidence type="ECO:0000259" key="10">
    <source>
        <dbReference type="PROSITE" id="PS51371"/>
    </source>
</evidence>
<dbReference type="InterPro" id="IPR036739">
    <property type="entry name" value="SLC41_membr_dom_sf"/>
</dbReference>
<reference evidence="12 14" key="2">
    <citation type="submission" date="2019-04" db="EMBL/GenBank/DDBJ databases">
        <title>Draft genome sequence data and analysis of a Fermenting Bacterium, Geotoga petraea strain HO-Geo1, isolated from heavy-oil petroleum reservoir in Russia.</title>
        <authorList>
            <person name="Grouzdev D.S."/>
            <person name="Semenova E.M."/>
            <person name="Sokolova D.S."/>
            <person name="Tourova T.P."/>
            <person name="Poltaraus A.B."/>
            <person name="Nazina T.N."/>
        </authorList>
    </citation>
    <scope>NUCLEOTIDE SEQUENCE [LARGE SCALE GENOMIC DNA]</scope>
    <source>
        <strain evidence="12 14">HO-Geo1</strain>
    </source>
</reference>
<evidence type="ECO:0000313" key="14">
    <source>
        <dbReference type="Proteomes" id="UP000297288"/>
    </source>
</evidence>
<keyword evidence="4 9" id="KW-0812">Transmembrane</keyword>
<dbReference type="EMBL" id="FMYV01000001">
    <property type="protein sequence ID" value="SDC06054.1"/>
    <property type="molecule type" value="Genomic_DNA"/>
</dbReference>
<dbReference type="OrthoDB" id="9790355at2"/>
<feature type="domain" description="CBS" evidence="10">
    <location>
        <begin position="135"/>
        <end position="197"/>
    </location>
</feature>
<keyword evidence="9" id="KW-1003">Cell membrane</keyword>
<evidence type="ECO:0000256" key="5">
    <source>
        <dbReference type="ARBA" id="ARBA00022842"/>
    </source>
</evidence>
<proteinExistence type="inferred from homology"/>
<dbReference type="Pfam" id="PF00571">
    <property type="entry name" value="CBS"/>
    <property type="match status" value="2"/>
</dbReference>
<protein>
    <recommendedName>
        <fullName evidence="9">Magnesium transporter MgtE</fullName>
    </recommendedName>
</protein>
<keyword evidence="5 9" id="KW-0460">Magnesium</keyword>
<dbReference type="GO" id="GO:0005886">
    <property type="term" value="C:plasma membrane"/>
    <property type="evidence" value="ECO:0007669"/>
    <property type="project" value="UniProtKB-SubCell"/>
</dbReference>
<evidence type="ECO:0000256" key="3">
    <source>
        <dbReference type="ARBA" id="ARBA00022448"/>
    </source>
</evidence>
<dbReference type="STRING" id="28234.SAMN04488588_0385"/>
<feature type="transmembrane region" description="Helical" evidence="9">
    <location>
        <begin position="283"/>
        <end position="306"/>
    </location>
</feature>
<dbReference type="Gene3D" id="3.10.580.10">
    <property type="entry name" value="CBS-domain"/>
    <property type="match status" value="1"/>
</dbReference>
<accession>A0A1G6IHX3</accession>
<gene>
    <name evidence="12" type="primary">mgtE</name>
    <name evidence="12" type="ORF">E4650_03220</name>
    <name evidence="11" type="ORF">SAMN04488588_0385</name>
</gene>
<dbReference type="AlphaFoldDB" id="A0A1G6IHX3"/>
<comment type="function">
    <text evidence="9">Acts as a magnesium transporter.</text>
</comment>
<dbReference type="Pfam" id="PF03448">
    <property type="entry name" value="MgtE_N"/>
    <property type="match status" value="1"/>
</dbReference>
<evidence type="ECO:0000256" key="2">
    <source>
        <dbReference type="ARBA" id="ARBA00009749"/>
    </source>
</evidence>
<dbReference type="SUPFAM" id="SSF158791">
    <property type="entry name" value="MgtE N-terminal domain-like"/>
    <property type="match status" value="1"/>
</dbReference>
<dbReference type="Proteomes" id="UP000297288">
    <property type="component" value="Unassembled WGS sequence"/>
</dbReference>
<dbReference type="InterPro" id="IPR046342">
    <property type="entry name" value="CBS_dom_sf"/>
</dbReference>
<dbReference type="NCBIfam" id="TIGR00400">
    <property type="entry name" value="mgtE"/>
    <property type="match status" value="1"/>
</dbReference>
<dbReference type="SMART" id="SM00924">
    <property type="entry name" value="MgtE_N"/>
    <property type="match status" value="1"/>
</dbReference>
<keyword evidence="6 9" id="KW-1133">Transmembrane helix</keyword>
<dbReference type="Gene3D" id="1.25.60.10">
    <property type="entry name" value="MgtE N-terminal domain-like"/>
    <property type="match status" value="1"/>
</dbReference>
<keyword evidence="8" id="KW-0129">CBS domain</keyword>
<evidence type="ECO:0000256" key="4">
    <source>
        <dbReference type="ARBA" id="ARBA00022692"/>
    </source>
</evidence>
<dbReference type="InterPro" id="IPR038076">
    <property type="entry name" value="MgtE_N_sf"/>
</dbReference>
<dbReference type="Pfam" id="PF01769">
    <property type="entry name" value="MgtE"/>
    <property type="match status" value="1"/>
</dbReference>
<dbReference type="Gene3D" id="1.10.357.20">
    <property type="entry name" value="SLC41 divalent cation transporters, integral membrane domain"/>
    <property type="match status" value="1"/>
</dbReference>
<keyword evidence="13" id="KW-1185">Reference proteome</keyword>
<dbReference type="SUPFAM" id="SSF161093">
    <property type="entry name" value="MgtE membrane domain-like"/>
    <property type="match status" value="1"/>
</dbReference>
<reference evidence="11 13" key="1">
    <citation type="submission" date="2016-10" db="EMBL/GenBank/DDBJ databases">
        <authorList>
            <person name="de Groot N.N."/>
        </authorList>
    </citation>
    <scope>NUCLEOTIDE SEQUENCE [LARGE SCALE GENOMIC DNA]</scope>
    <source>
        <strain evidence="11 13">WG14</strain>
    </source>
</reference>
<name>A0A1G6IHX3_9BACT</name>
<keyword evidence="9" id="KW-0479">Metal-binding</keyword>
<dbReference type="SUPFAM" id="SSF54631">
    <property type="entry name" value="CBS-domain pair"/>
    <property type="match status" value="1"/>
</dbReference>
<feature type="transmembrane region" description="Helical" evidence="9">
    <location>
        <begin position="422"/>
        <end position="445"/>
    </location>
</feature>
<evidence type="ECO:0000313" key="13">
    <source>
        <dbReference type="Proteomes" id="UP000199322"/>
    </source>
</evidence>
<dbReference type="RefSeq" id="WP_091402307.1">
    <property type="nucleotide sequence ID" value="NZ_FMYV01000001.1"/>
</dbReference>
<dbReference type="PANTHER" id="PTHR43773">
    <property type="entry name" value="MAGNESIUM TRANSPORTER MGTE"/>
    <property type="match status" value="1"/>
</dbReference>
<feature type="domain" description="CBS" evidence="10">
    <location>
        <begin position="199"/>
        <end position="255"/>
    </location>
</feature>
<dbReference type="EMBL" id="SRME01000001">
    <property type="protein sequence ID" value="TGG89211.1"/>
    <property type="molecule type" value="Genomic_DNA"/>
</dbReference>
<dbReference type="SMART" id="SM00116">
    <property type="entry name" value="CBS"/>
    <property type="match status" value="2"/>
</dbReference>
<evidence type="ECO:0000256" key="6">
    <source>
        <dbReference type="ARBA" id="ARBA00022989"/>
    </source>
</evidence>
<evidence type="ECO:0000256" key="7">
    <source>
        <dbReference type="ARBA" id="ARBA00023136"/>
    </source>
</evidence>
<organism evidence="11 13">
    <name type="scientific">Geotoga petraea</name>
    <dbReference type="NCBI Taxonomy" id="28234"/>
    <lineage>
        <taxon>Bacteria</taxon>
        <taxon>Thermotogati</taxon>
        <taxon>Thermotogota</taxon>
        <taxon>Thermotogae</taxon>
        <taxon>Petrotogales</taxon>
        <taxon>Petrotogaceae</taxon>
        <taxon>Geotoga</taxon>
    </lineage>
</organism>
<feature type="transmembrane region" description="Helical" evidence="9">
    <location>
        <begin position="383"/>
        <end position="410"/>
    </location>
</feature>
<sequence length="449" mass="50666">MKVDMKIDIKKLIDNNQLKILKDLLKDQEPAYIVEMIEEIEAEDKVIIFRLLNKDTAALVFSELERDDQLRLISLFKEEKIKEIINDLDPDDRTDLFEELPANVVKKLLEYLSPEEREKAQILLNYPEDSAGRIMTPDLFDLKENLNCSQALKKIKSKGKQAETIYTLFVIDENRKLTGVVDLDEIIFSEEDQKIKEIMNKEPLYVSVYDTEEEAAIIMRDYDLLALPVVDSEKRLVGIITVDDIIDIIEETATEDIQKMAAVNATDTSYLHTSIWSLVKSRVVWLILLLLLESVAVFIIDGFSAILQKVTILAAFIPTINAMGGNTGSQMSAVIIRSMALGELDKDDFKKVLRKEIVVGTILGLILSVVMGVRAFVNTQDISIILALSSSMIIVVLVSNFLGSILPFFAKRFKLDPALISGPLISTIMDVISMAVYFSVSLYFLKDML</sequence>
<dbReference type="InterPro" id="IPR006668">
    <property type="entry name" value="Mg_transptr_MgtE_intracell_dom"/>
</dbReference>
<feature type="transmembrane region" description="Helical" evidence="9">
    <location>
        <begin position="357"/>
        <end position="377"/>
    </location>
</feature>